<protein>
    <submittedName>
        <fullName evidence="4">Glutaredoxin family protein</fullName>
    </submittedName>
</protein>
<dbReference type="InterPro" id="IPR002109">
    <property type="entry name" value="Glutaredoxin"/>
</dbReference>
<evidence type="ECO:0000313" key="4">
    <source>
        <dbReference type="EMBL" id="MCA6063685.1"/>
    </source>
</evidence>
<evidence type="ECO:0000259" key="3">
    <source>
        <dbReference type="Pfam" id="PF13511"/>
    </source>
</evidence>
<keyword evidence="1" id="KW-0732">Signal</keyword>
<dbReference type="PANTHER" id="PTHR34386:SF1">
    <property type="entry name" value="GLUTAREDOXIN-LIKE PROTEIN NRDH"/>
    <property type="match status" value="1"/>
</dbReference>
<proteinExistence type="predicted"/>
<sequence>MKHLLLAVLVALCTPAYAEIYKWVDADGRTHFGDKPPKDQTSEEIEVTVNTYTSVSYDMSAFDTLGALVIYTRDECKYCNQAKDFMRSKGIAFDERNLDHSRTARIQYKRLKATGVPVFLKGTQRMNGYREERLVSFIEENSQKAAGK</sequence>
<dbReference type="SUPFAM" id="SSF52833">
    <property type="entry name" value="Thioredoxin-like"/>
    <property type="match status" value="1"/>
</dbReference>
<evidence type="ECO:0000313" key="5">
    <source>
        <dbReference type="Proteomes" id="UP000714380"/>
    </source>
</evidence>
<feature type="signal peptide" evidence="1">
    <location>
        <begin position="1"/>
        <end position="18"/>
    </location>
</feature>
<feature type="chain" id="PRO_5047252763" evidence="1">
    <location>
        <begin position="19"/>
        <end position="148"/>
    </location>
</feature>
<keyword evidence="5" id="KW-1185">Reference proteome</keyword>
<dbReference type="PANTHER" id="PTHR34386">
    <property type="entry name" value="GLUTAREDOXIN"/>
    <property type="match status" value="1"/>
</dbReference>
<gene>
    <name evidence="4" type="ORF">I9W95_08690</name>
</gene>
<dbReference type="EMBL" id="JAEDAH010000043">
    <property type="protein sequence ID" value="MCA6063685.1"/>
    <property type="molecule type" value="Genomic_DNA"/>
</dbReference>
<feature type="domain" description="Glutaredoxin" evidence="2">
    <location>
        <begin position="69"/>
        <end position="118"/>
    </location>
</feature>
<evidence type="ECO:0000259" key="2">
    <source>
        <dbReference type="Pfam" id="PF00462"/>
    </source>
</evidence>
<dbReference type="PROSITE" id="PS51354">
    <property type="entry name" value="GLUTAREDOXIN_2"/>
    <property type="match status" value="1"/>
</dbReference>
<dbReference type="RefSeq" id="WP_225673924.1">
    <property type="nucleotide sequence ID" value="NZ_JAEDAH010000043.1"/>
</dbReference>
<dbReference type="InterPro" id="IPR036249">
    <property type="entry name" value="Thioredoxin-like_sf"/>
</dbReference>
<feature type="domain" description="DUF4124" evidence="3">
    <location>
        <begin position="9"/>
        <end position="48"/>
    </location>
</feature>
<dbReference type="InterPro" id="IPR025392">
    <property type="entry name" value="DUF4124"/>
</dbReference>
<dbReference type="CDD" id="cd02976">
    <property type="entry name" value="NrdH"/>
    <property type="match status" value="1"/>
</dbReference>
<evidence type="ECO:0000256" key="1">
    <source>
        <dbReference type="SAM" id="SignalP"/>
    </source>
</evidence>
<organism evidence="4 5">
    <name type="scientific">Thalassolituus marinus</name>
    <dbReference type="NCBI Taxonomy" id="671053"/>
    <lineage>
        <taxon>Bacteria</taxon>
        <taxon>Pseudomonadati</taxon>
        <taxon>Pseudomonadota</taxon>
        <taxon>Gammaproteobacteria</taxon>
        <taxon>Oceanospirillales</taxon>
        <taxon>Oceanospirillaceae</taxon>
        <taxon>Thalassolituus</taxon>
    </lineage>
</organism>
<comment type="caution">
    <text evidence="4">The sequence shown here is derived from an EMBL/GenBank/DDBJ whole genome shotgun (WGS) entry which is preliminary data.</text>
</comment>
<dbReference type="Proteomes" id="UP000714380">
    <property type="component" value="Unassembled WGS sequence"/>
</dbReference>
<dbReference type="Pfam" id="PF13511">
    <property type="entry name" value="DUF4124"/>
    <property type="match status" value="1"/>
</dbReference>
<accession>A0ABS7ZPT0</accession>
<dbReference type="Gene3D" id="3.40.30.10">
    <property type="entry name" value="Glutaredoxin"/>
    <property type="match status" value="1"/>
</dbReference>
<dbReference type="Pfam" id="PF00462">
    <property type="entry name" value="Glutaredoxin"/>
    <property type="match status" value="1"/>
</dbReference>
<reference evidence="4 5" key="1">
    <citation type="submission" date="2020-12" db="EMBL/GenBank/DDBJ databases">
        <title>Novel Thalassolituus-related marine hydrocarbonoclastic bacteria mediated algae-derived hydrocarbons mineralization in twilight zone of the northern South China Sea.</title>
        <authorList>
            <person name="Dong C."/>
        </authorList>
    </citation>
    <scope>NUCLEOTIDE SEQUENCE [LARGE SCALE GENOMIC DNA]</scope>
    <source>
        <strain evidence="4 5">IMCC1826</strain>
    </source>
</reference>
<dbReference type="InterPro" id="IPR051548">
    <property type="entry name" value="Grx-like_ET"/>
</dbReference>
<name>A0ABS7ZPT0_9GAMM</name>